<dbReference type="InterPro" id="IPR012674">
    <property type="entry name" value="Calycin"/>
</dbReference>
<keyword evidence="5" id="KW-1185">Reference proteome</keyword>
<comment type="pathway">
    <text evidence="1">Nitrogen metabolism.</text>
</comment>
<name>A0ABN2ID21_9ACTN</name>
<evidence type="ECO:0000259" key="3">
    <source>
        <dbReference type="Pfam" id="PF08768"/>
    </source>
</evidence>
<comment type="catalytic activity">
    <reaction evidence="1">
        <text>peroxynitrite = nitrate</text>
        <dbReference type="Rhea" id="RHEA:63116"/>
        <dbReference type="ChEBI" id="CHEBI:17632"/>
        <dbReference type="ChEBI" id="CHEBI:25941"/>
    </reaction>
</comment>
<dbReference type="PANTHER" id="PTHR15854">
    <property type="entry name" value="THAP4 PROTEIN"/>
    <property type="match status" value="1"/>
</dbReference>
<dbReference type="CDD" id="cd07828">
    <property type="entry name" value="lipocalin_heme-bd-THAP4-like"/>
    <property type="match status" value="1"/>
</dbReference>
<feature type="region of interest" description="Disordered" evidence="2">
    <location>
        <begin position="1"/>
        <end position="69"/>
    </location>
</feature>
<feature type="compositionally biased region" description="Basic residues" evidence="2">
    <location>
        <begin position="1"/>
        <end position="14"/>
    </location>
</feature>
<comment type="similarity">
    <text evidence="1">Belongs to the nitrobindin family.</text>
</comment>
<feature type="short sequence motif" description="GXWXGXG" evidence="1">
    <location>
        <begin position="97"/>
        <end position="103"/>
    </location>
</feature>
<dbReference type="EC" id="5.99.-.-" evidence="1"/>
<organism evidence="4 5">
    <name type="scientific">Dietzia cercidiphylli</name>
    <dbReference type="NCBI Taxonomy" id="498199"/>
    <lineage>
        <taxon>Bacteria</taxon>
        <taxon>Bacillati</taxon>
        <taxon>Actinomycetota</taxon>
        <taxon>Actinomycetes</taxon>
        <taxon>Mycobacteriales</taxon>
        <taxon>Dietziaceae</taxon>
        <taxon>Dietzia</taxon>
    </lineage>
</organism>
<reference evidence="4 5" key="1">
    <citation type="journal article" date="2019" name="Int. J. Syst. Evol. Microbiol.">
        <title>The Global Catalogue of Microorganisms (GCM) 10K type strain sequencing project: providing services to taxonomists for standard genome sequencing and annotation.</title>
        <authorList>
            <consortium name="The Broad Institute Genomics Platform"/>
            <consortium name="The Broad Institute Genome Sequencing Center for Infectious Disease"/>
            <person name="Wu L."/>
            <person name="Ma J."/>
        </authorList>
    </citation>
    <scope>NUCLEOTIDE SEQUENCE [LARGE SCALE GENOMIC DNA]</scope>
    <source>
        <strain evidence="4 5">JCM 16002</strain>
    </source>
</reference>
<dbReference type="InterPro" id="IPR022939">
    <property type="entry name" value="Nb(III)_bact/plant"/>
</dbReference>
<evidence type="ECO:0000256" key="2">
    <source>
        <dbReference type="SAM" id="MobiDB-lite"/>
    </source>
</evidence>
<dbReference type="InterPro" id="IPR045165">
    <property type="entry name" value="Nitrobindin"/>
</dbReference>
<feature type="binding site" description="axial binding residue" evidence="1">
    <location>
        <position position="234"/>
    </location>
    <ligand>
        <name>heme b</name>
        <dbReference type="ChEBI" id="CHEBI:60344"/>
    </ligand>
    <ligandPart>
        <name>Fe</name>
        <dbReference type="ChEBI" id="CHEBI:18248"/>
    </ligandPart>
</feature>
<keyword evidence="1" id="KW-0349">Heme</keyword>
<gene>
    <name evidence="4" type="ORF">GCM10009831_09900</name>
</gene>
<proteinExistence type="inferred from homology"/>
<protein>
    <recommendedName>
        <fullName evidence="1">Peroxynitrite isomerase</fullName>
        <ecNumber evidence="1">5.99.-.-</ecNumber>
    </recommendedName>
    <alternativeName>
        <fullName evidence="1">Ferric nitrobindin</fullName>
        <shortName evidence="1">Nb(III)</shortName>
    </alternativeName>
</protein>
<dbReference type="EMBL" id="BAAAQG010000006">
    <property type="protein sequence ID" value="GAA1702733.1"/>
    <property type="molecule type" value="Genomic_DNA"/>
</dbReference>
<keyword evidence="1" id="KW-0413">Isomerase</keyword>
<sequence length="244" mass="25874">MGHLLHRVPHGHRRVVTDGGHTGAVDPTSSTPEGGDGGSAVRGSANAAVDAAAQRSEQTAGRNIPAFSDLPVPGDTANLRFGPDLHPGLLALLPLVGVWEGEGEADTADRGEHRFGQQIVVSHDGENYLSWSSRAWTFDTGGAVDDAAYRESGFWRISADDQLEFLVAHASGVIEMYYGAPINQAAWEMATDVVLASPTGPERGGAKRIYGIVEGGDLGWVEERVHPEKGLVPHMSARLRRVAG</sequence>
<dbReference type="SUPFAM" id="SSF50814">
    <property type="entry name" value="Lipocalins"/>
    <property type="match status" value="1"/>
</dbReference>
<dbReference type="PANTHER" id="PTHR15854:SF4">
    <property type="entry name" value="PEROXYNITRITE ISOMERASE THAP4"/>
    <property type="match status" value="1"/>
</dbReference>
<dbReference type="HAMAP" id="MF_01297">
    <property type="entry name" value="nitrobindin"/>
    <property type="match status" value="1"/>
</dbReference>
<evidence type="ECO:0000256" key="1">
    <source>
        <dbReference type="HAMAP-Rule" id="MF_01297"/>
    </source>
</evidence>
<dbReference type="Pfam" id="PF08768">
    <property type="entry name" value="THAP4_heme-bd"/>
    <property type="match status" value="1"/>
</dbReference>
<dbReference type="Proteomes" id="UP001500383">
    <property type="component" value="Unassembled WGS sequence"/>
</dbReference>
<dbReference type="Gene3D" id="2.40.128.20">
    <property type="match status" value="1"/>
</dbReference>
<dbReference type="InterPro" id="IPR014878">
    <property type="entry name" value="THAP4-like_heme-bd"/>
</dbReference>
<comment type="caution">
    <text evidence="4">The sequence shown here is derived from an EMBL/GenBank/DDBJ whole genome shotgun (WGS) entry which is preliminary data.</text>
</comment>
<keyword evidence="1" id="KW-0408">Iron</keyword>
<accession>A0ABN2ID21</accession>
<feature type="domain" description="THAP4-like heme-binding" evidence="3">
    <location>
        <begin position="89"/>
        <end position="241"/>
    </location>
</feature>
<keyword evidence="1" id="KW-0479">Metal-binding</keyword>
<comment type="domain">
    <text evidence="1">Forms a 10-stranded antiparallel beta-barrel structure able to accommodate a hydrophobic ligand in its interior. In fact, this fold hosts the heme group, which is located in a wide surface cleft.</text>
</comment>
<comment type="function">
    <text evidence="1">Heme-binding protein able to scavenge peroxynitrite and to protect free L-tyrosine against peroxynitrite-mediated nitration, by acting as a peroxynitrite isomerase that converts peroxynitrite to nitrate. Therefore, this protein likely plays a role in peroxynitrite sensing and in the detoxification of reactive nitrogen and oxygen species (RNS and ROS, respectively). Is able to bind nitric oxide (NO) in vitro, but may act as a sensor of peroxynitrite levels in vivo.</text>
</comment>
<evidence type="ECO:0000313" key="5">
    <source>
        <dbReference type="Proteomes" id="UP001500383"/>
    </source>
</evidence>
<evidence type="ECO:0000313" key="4">
    <source>
        <dbReference type="EMBL" id="GAA1702733.1"/>
    </source>
</evidence>
<comment type="cofactor">
    <cofactor evidence="1">
        <name>heme b</name>
        <dbReference type="ChEBI" id="CHEBI:60344"/>
    </cofactor>
    <text evidence="1">Binds 1 heme b group per subunit, that coordinates a highly solvent-exposed Fe(III) atom.</text>
</comment>
<comment type="caution">
    <text evidence="1">Lacks conserved residue(s) required for the propagation of feature annotation.</text>
</comment>